<feature type="domain" description="Minor tail T" evidence="1">
    <location>
        <begin position="11"/>
        <end position="71"/>
    </location>
</feature>
<dbReference type="OrthoDB" id="8903788at2"/>
<evidence type="ECO:0000313" key="2">
    <source>
        <dbReference type="EMBL" id="QDU62173.1"/>
    </source>
</evidence>
<proteinExistence type="predicted"/>
<name>A0A518B5B9_9BACT</name>
<reference evidence="2 3" key="1">
    <citation type="submission" date="2019-02" db="EMBL/GenBank/DDBJ databases">
        <title>Deep-cultivation of Planctomycetes and their phenomic and genomic characterization uncovers novel biology.</title>
        <authorList>
            <person name="Wiegand S."/>
            <person name="Jogler M."/>
            <person name="Boedeker C."/>
            <person name="Pinto D."/>
            <person name="Vollmers J."/>
            <person name="Rivas-Marin E."/>
            <person name="Kohn T."/>
            <person name="Peeters S.H."/>
            <person name="Heuer A."/>
            <person name="Rast P."/>
            <person name="Oberbeckmann S."/>
            <person name="Bunk B."/>
            <person name="Jeske O."/>
            <person name="Meyerdierks A."/>
            <person name="Storesund J.E."/>
            <person name="Kallscheuer N."/>
            <person name="Luecker S."/>
            <person name="Lage O.M."/>
            <person name="Pohl T."/>
            <person name="Merkel B.J."/>
            <person name="Hornburger P."/>
            <person name="Mueller R.-W."/>
            <person name="Bruemmer F."/>
            <person name="Labrenz M."/>
            <person name="Spormann A.M."/>
            <person name="Op den Camp H."/>
            <person name="Overmann J."/>
            <person name="Amann R."/>
            <person name="Jetten M.S.M."/>
            <person name="Mascher T."/>
            <person name="Medema M.H."/>
            <person name="Devos D.P."/>
            <person name="Kaster A.-K."/>
            <person name="Ovreas L."/>
            <person name="Rohde M."/>
            <person name="Galperin M.Y."/>
            <person name="Jogler C."/>
        </authorList>
    </citation>
    <scope>NUCLEOTIDE SEQUENCE [LARGE SCALE GENOMIC DNA]</scope>
    <source>
        <strain evidence="2 3">Pan216</strain>
    </source>
</reference>
<gene>
    <name evidence="2" type="ORF">Pan216_30400</name>
</gene>
<dbReference type="EMBL" id="CP036279">
    <property type="protein sequence ID" value="QDU62173.1"/>
    <property type="molecule type" value="Genomic_DNA"/>
</dbReference>
<protein>
    <recommendedName>
        <fullName evidence="1">Minor tail T domain-containing protein</fullName>
    </recommendedName>
</protein>
<dbReference type="RefSeq" id="WP_145258736.1">
    <property type="nucleotide sequence ID" value="NZ_CP036279.1"/>
</dbReference>
<dbReference type="KEGG" id="knv:Pan216_30400"/>
<dbReference type="InterPro" id="IPR009350">
    <property type="entry name" value="Phage_tail_T"/>
</dbReference>
<evidence type="ECO:0000313" key="3">
    <source>
        <dbReference type="Proteomes" id="UP000317093"/>
    </source>
</evidence>
<organism evidence="2 3">
    <name type="scientific">Kolteria novifilia</name>
    <dbReference type="NCBI Taxonomy" id="2527975"/>
    <lineage>
        <taxon>Bacteria</taxon>
        <taxon>Pseudomonadati</taxon>
        <taxon>Planctomycetota</taxon>
        <taxon>Planctomycetia</taxon>
        <taxon>Kolteriales</taxon>
        <taxon>Kolteriaceae</taxon>
        <taxon>Kolteria</taxon>
    </lineage>
</organism>
<dbReference type="AlphaFoldDB" id="A0A518B5B9"/>
<dbReference type="Pfam" id="PF06223">
    <property type="entry name" value="Phage_tail_T"/>
    <property type="match status" value="1"/>
</dbReference>
<sequence>MTRRQLLRSLDSAELTEWTAYWNLEPWGEEKADYRTGLLASVMCNLWKSKKGKTYKPEDFMPKTKRRRNWMTNPKQIWAYLCSALGKPDKKD</sequence>
<evidence type="ECO:0000259" key="1">
    <source>
        <dbReference type="Pfam" id="PF06223"/>
    </source>
</evidence>
<dbReference type="Proteomes" id="UP000317093">
    <property type="component" value="Chromosome"/>
</dbReference>
<keyword evidence="3" id="KW-1185">Reference proteome</keyword>
<accession>A0A518B5B9</accession>